<reference evidence="1" key="1">
    <citation type="submission" date="2025-08" db="UniProtKB">
        <authorList>
            <consortium name="RefSeq"/>
        </authorList>
    </citation>
    <scope>IDENTIFICATION</scope>
</reference>
<dbReference type="InterPro" id="IPR036397">
    <property type="entry name" value="RNaseH_sf"/>
</dbReference>
<evidence type="ECO:0008006" key="2">
    <source>
        <dbReference type="Google" id="ProtNLM"/>
    </source>
</evidence>
<dbReference type="PANTHER" id="PTHR47266">
    <property type="entry name" value="ENDONUCLEASE-RELATED"/>
    <property type="match status" value="1"/>
</dbReference>
<dbReference type="InterPro" id="IPR012337">
    <property type="entry name" value="RNaseH-like_sf"/>
</dbReference>
<organism evidence="1">
    <name type="scientific">Nicotiana tabacum</name>
    <name type="common">Common tobacco</name>
    <dbReference type="NCBI Taxonomy" id="4097"/>
    <lineage>
        <taxon>Eukaryota</taxon>
        <taxon>Viridiplantae</taxon>
        <taxon>Streptophyta</taxon>
        <taxon>Embryophyta</taxon>
        <taxon>Tracheophyta</taxon>
        <taxon>Spermatophyta</taxon>
        <taxon>Magnoliopsida</taxon>
        <taxon>eudicotyledons</taxon>
        <taxon>Gunneridae</taxon>
        <taxon>Pentapetalae</taxon>
        <taxon>asterids</taxon>
        <taxon>lamiids</taxon>
        <taxon>Solanales</taxon>
        <taxon>Solanaceae</taxon>
        <taxon>Nicotianoideae</taxon>
        <taxon>Nicotianeae</taxon>
        <taxon>Nicotiana</taxon>
    </lineage>
</organism>
<proteinExistence type="predicted"/>
<dbReference type="AlphaFoldDB" id="A0A1S4A6L0"/>
<dbReference type="Gene3D" id="3.30.420.10">
    <property type="entry name" value="Ribonuclease H-like superfamily/Ribonuclease H"/>
    <property type="match status" value="1"/>
</dbReference>
<dbReference type="InterPro" id="IPR052160">
    <property type="entry name" value="Gypsy_RT_Integrase-like"/>
</dbReference>
<gene>
    <name evidence="1" type="primary">LOC107794313</name>
</gene>
<sequence>MAAKVLEAGFYWPTMFKDAHKLVKGYNECQQTRNISRRHEMPMNQIQEVEVFDVWGIDFMGPFVSSFDNKYILVAVDYVSKWVKAAALSTNDARLNLDIKAASTTRVIELHELNEFRYLAFGSTRLYKEIMKRLHDKNIVEQNFNPGDMVLLYNSRLRLFSGKFNHDGLDHFEWSKYSFQVP</sequence>
<accession>A0A1S4A6L0</accession>
<protein>
    <recommendedName>
        <fullName evidence="2">Protein NYNRIN-like</fullName>
    </recommendedName>
</protein>
<dbReference type="PaxDb" id="4097-A0A1S4A6L0"/>
<dbReference type="OrthoDB" id="1718310at2759"/>
<dbReference type="SUPFAM" id="SSF53098">
    <property type="entry name" value="Ribonuclease H-like"/>
    <property type="match status" value="1"/>
</dbReference>
<evidence type="ECO:0000313" key="1">
    <source>
        <dbReference type="RefSeq" id="XP_016472282.1"/>
    </source>
</evidence>
<dbReference type="GO" id="GO:0003676">
    <property type="term" value="F:nucleic acid binding"/>
    <property type="evidence" value="ECO:0007669"/>
    <property type="project" value="InterPro"/>
</dbReference>
<dbReference type="RefSeq" id="XP_016472282.1">
    <property type="nucleotide sequence ID" value="XM_016616796.1"/>
</dbReference>
<name>A0A1S4A6L0_TOBAC</name>
<dbReference type="KEGG" id="nta:107794313"/>
<dbReference type="STRING" id="4097.A0A1S4A6L0"/>
<dbReference type="Gene3D" id="1.10.340.70">
    <property type="match status" value="1"/>
</dbReference>